<accession>A0A848CDM7</accession>
<sequence length="143" mass="17294">MDKRKIIEWRPAFEASIQIEFENEIEKMTFEPEHLLSKQPMRIDELVIKIRGEEKIQKNIGRIFRKHNIIEYKSPDDYLTINDFYKVYGYCCFYQSDTEHVCEIKPEELTITFICNHYPVKILRHLQEFRKLEGDEGGKIEYV</sequence>
<evidence type="ECO:0008006" key="3">
    <source>
        <dbReference type="Google" id="ProtNLM"/>
    </source>
</evidence>
<dbReference type="EMBL" id="JABAFX010000011">
    <property type="protein sequence ID" value="NME57055.1"/>
    <property type="molecule type" value="Genomic_DNA"/>
</dbReference>
<comment type="caution">
    <text evidence="1">The sequence shown here is derived from an EMBL/GenBank/DDBJ whole genome shotgun (WGS) entry which is preliminary data.</text>
</comment>
<evidence type="ECO:0000313" key="2">
    <source>
        <dbReference type="Proteomes" id="UP000580130"/>
    </source>
</evidence>
<gene>
    <name evidence="1" type="ORF">HF855_06360</name>
</gene>
<organism evidence="1 2">
    <name type="scientific">Dorea formicigenerans</name>
    <dbReference type="NCBI Taxonomy" id="39486"/>
    <lineage>
        <taxon>Bacteria</taxon>
        <taxon>Bacillati</taxon>
        <taxon>Bacillota</taxon>
        <taxon>Clostridia</taxon>
        <taxon>Lachnospirales</taxon>
        <taxon>Lachnospiraceae</taxon>
        <taxon>Dorea</taxon>
    </lineage>
</organism>
<protein>
    <recommendedName>
        <fullName evidence="3">3-isopropylmalate dehydrogenase</fullName>
    </recommendedName>
</protein>
<reference evidence="1 2" key="1">
    <citation type="submission" date="2020-04" db="EMBL/GenBank/DDBJ databases">
        <authorList>
            <person name="Hitch T.C.A."/>
            <person name="Wylensek D."/>
            <person name="Clavel T."/>
        </authorList>
    </citation>
    <scope>NUCLEOTIDE SEQUENCE [LARGE SCALE GENOMIC DNA]</scope>
    <source>
        <strain evidence="1 2">BSM-383-APC-5F</strain>
    </source>
</reference>
<name>A0A848CDM7_9FIRM</name>
<dbReference type="AlphaFoldDB" id="A0A848CDM7"/>
<dbReference type="Proteomes" id="UP000580130">
    <property type="component" value="Unassembled WGS sequence"/>
</dbReference>
<evidence type="ECO:0000313" key="1">
    <source>
        <dbReference type="EMBL" id="NME57055.1"/>
    </source>
</evidence>
<dbReference type="RefSeq" id="WP_168933496.1">
    <property type="nucleotide sequence ID" value="NZ_JABAFX010000011.1"/>
</dbReference>
<proteinExistence type="predicted"/>